<dbReference type="CDD" id="cd01898">
    <property type="entry name" value="Obg"/>
    <property type="match status" value="1"/>
</dbReference>
<dbReference type="Pfam" id="PF01018">
    <property type="entry name" value="GTP1_OBG"/>
    <property type="match status" value="1"/>
</dbReference>
<evidence type="ECO:0008006" key="9">
    <source>
        <dbReference type="Google" id="ProtNLM"/>
    </source>
</evidence>
<keyword evidence="2" id="KW-0690">Ribosome biogenesis</keyword>
<dbReference type="Gene3D" id="2.70.210.12">
    <property type="entry name" value="GTP1/OBG domain"/>
    <property type="match status" value="1"/>
</dbReference>
<dbReference type="NCBIfam" id="TIGR00231">
    <property type="entry name" value="small_GTP"/>
    <property type="match status" value="1"/>
</dbReference>
<dbReference type="GO" id="GO:0003924">
    <property type="term" value="F:GTPase activity"/>
    <property type="evidence" value="ECO:0007669"/>
    <property type="project" value="InterPro"/>
</dbReference>
<dbReference type="PANTHER" id="PTHR11702:SF31">
    <property type="entry name" value="MITOCHONDRIAL RIBOSOME-ASSOCIATED GTPASE 2"/>
    <property type="match status" value="1"/>
</dbReference>
<dbReference type="Proteomes" id="UP000095300">
    <property type="component" value="Unassembled WGS sequence"/>
</dbReference>
<dbReference type="GO" id="GO:0042254">
    <property type="term" value="P:ribosome biogenesis"/>
    <property type="evidence" value="ECO:0007669"/>
    <property type="project" value="UniProtKB-UniRule"/>
</dbReference>
<dbReference type="InterPro" id="IPR045086">
    <property type="entry name" value="OBG_GTPase"/>
</dbReference>
<gene>
    <name evidence="7" type="primary">106094314</name>
</gene>
<dbReference type="OrthoDB" id="347018at2759"/>
<dbReference type="InterPro" id="IPR036726">
    <property type="entry name" value="GTP1_OBG_dom_sf"/>
</dbReference>
<name>A0A1I8NUV2_STOCA</name>
<dbReference type="InterPro" id="IPR006169">
    <property type="entry name" value="GTP1_OBG_dom"/>
</dbReference>
<dbReference type="GO" id="GO:0000287">
    <property type="term" value="F:magnesium ion binding"/>
    <property type="evidence" value="ECO:0007669"/>
    <property type="project" value="InterPro"/>
</dbReference>
<dbReference type="PRINTS" id="PR00326">
    <property type="entry name" value="GTP1OBG"/>
</dbReference>
<feature type="domain" description="Obg" evidence="6">
    <location>
        <begin position="49"/>
        <end position="204"/>
    </location>
</feature>
<accession>A0A1I8NUV2</accession>
<dbReference type="PROSITE" id="PS51710">
    <property type="entry name" value="G_OBG"/>
    <property type="match status" value="1"/>
</dbReference>
<evidence type="ECO:0000259" key="6">
    <source>
        <dbReference type="PROSITE" id="PS51883"/>
    </source>
</evidence>
<reference evidence="7" key="1">
    <citation type="submission" date="2020-05" db="UniProtKB">
        <authorList>
            <consortium name="EnsemblMetazoa"/>
        </authorList>
    </citation>
    <scope>IDENTIFICATION</scope>
    <source>
        <strain evidence="7">USDA</strain>
    </source>
</reference>
<evidence type="ECO:0000256" key="2">
    <source>
        <dbReference type="ARBA" id="ARBA00022517"/>
    </source>
</evidence>
<proteinExistence type="inferred from homology"/>
<dbReference type="EnsemblMetazoa" id="SCAU002238-RB">
    <property type="protein sequence ID" value="SCAU002238-PB"/>
    <property type="gene ID" value="SCAU002238"/>
</dbReference>
<dbReference type="InterPro" id="IPR005225">
    <property type="entry name" value="Small_GTP-bd"/>
</dbReference>
<dbReference type="KEGG" id="scac:106094314"/>
<dbReference type="FunFam" id="2.70.210.12:FF:000001">
    <property type="entry name" value="GTPase Obg"/>
    <property type="match status" value="1"/>
</dbReference>
<keyword evidence="3" id="KW-0547">Nucleotide-binding</keyword>
<evidence type="ECO:0000259" key="5">
    <source>
        <dbReference type="PROSITE" id="PS51710"/>
    </source>
</evidence>
<dbReference type="VEuPathDB" id="VectorBase:SCAU002238"/>
<dbReference type="InterPro" id="IPR014100">
    <property type="entry name" value="GTP-bd_Obg/CgtA"/>
</dbReference>
<dbReference type="PANTHER" id="PTHR11702">
    <property type="entry name" value="DEVELOPMENTALLY REGULATED GTP-BINDING PROTEIN-RELATED"/>
    <property type="match status" value="1"/>
</dbReference>
<protein>
    <recommendedName>
        <fullName evidence="9">OBG-type G domain-containing protein</fullName>
    </recommendedName>
</protein>
<evidence type="ECO:0000256" key="1">
    <source>
        <dbReference type="ARBA" id="ARBA00007699"/>
    </source>
</evidence>
<dbReference type="Pfam" id="PF01926">
    <property type="entry name" value="MMR_HSR1"/>
    <property type="match status" value="1"/>
</dbReference>
<organism evidence="7 8">
    <name type="scientific">Stomoxys calcitrans</name>
    <name type="common">Stable fly</name>
    <name type="synonym">Conops calcitrans</name>
    <dbReference type="NCBI Taxonomy" id="35570"/>
    <lineage>
        <taxon>Eukaryota</taxon>
        <taxon>Metazoa</taxon>
        <taxon>Ecdysozoa</taxon>
        <taxon>Arthropoda</taxon>
        <taxon>Hexapoda</taxon>
        <taxon>Insecta</taxon>
        <taxon>Pterygota</taxon>
        <taxon>Neoptera</taxon>
        <taxon>Endopterygota</taxon>
        <taxon>Diptera</taxon>
        <taxon>Brachycera</taxon>
        <taxon>Muscomorpha</taxon>
        <taxon>Muscoidea</taxon>
        <taxon>Muscidae</taxon>
        <taxon>Stomoxys</taxon>
    </lineage>
</organism>
<dbReference type="GO" id="GO:0005525">
    <property type="term" value="F:GTP binding"/>
    <property type="evidence" value="ECO:0007669"/>
    <property type="project" value="UniProtKB-KW"/>
</dbReference>
<comment type="similarity">
    <text evidence="1">Belongs to the TRAFAC class OBG-HflX-like GTPase superfamily. OBG GTPase family.</text>
</comment>
<dbReference type="STRING" id="35570.A0A1I8NUV2"/>
<dbReference type="InterPro" id="IPR031167">
    <property type="entry name" value="G_OBG"/>
</dbReference>
<keyword evidence="4" id="KW-0342">GTP-binding</keyword>
<evidence type="ECO:0000256" key="4">
    <source>
        <dbReference type="ARBA" id="ARBA00023134"/>
    </source>
</evidence>
<dbReference type="AlphaFoldDB" id="A0A1I8NUV2"/>
<dbReference type="PROSITE" id="PS51883">
    <property type="entry name" value="OBG"/>
    <property type="match status" value="1"/>
</dbReference>
<dbReference type="Gene3D" id="3.40.50.300">
    <property type="entry name" value="P-loop containing nucleotide triphosphate hydrolases"/>
    <property type="match status" value="1"/>
</dbReference>
<dbReference type="NCBIfam" id="NF008956">
    <property type="entry name" value="PRK12299.1"/>
    <property type="match status" value="1"/>
</dbReference>
<evidence type="ECO:0000256" key="3">
    <source>
        <dbReference type="ARBA" id="ARBA00022741"/>
    </source>
</evidence>
<evidence type="ECO:0000313" key="7">
    <source>
        <dbReference type="EnsemblMetazoa" id="SCAU002238-PB"/>
    </source>
</evidence>
<dbReference type="InterPro" id="IPR027417">
    <property type="entry name" value="P-loop_NTPase"/>
</dbReference>
<dbReference type="PIRSF" id="PIRSF002401">
    <property type="entry name" value="GTP_bd_Obg/CgtA"/>
    <property type="match status" value="1"/>
</dbReference>
<feature type="domain" description="OBG-type G" evidence="5">
    <location>
        <begin position="205"/>
        <end position="370"/>
    </location>
</feature>
<dbReference type="GO" id="GO:0005739">
    <property type="term" value="C:mitochondrion"/>
    <property type="evidence" value="ECO:0007669"/>
    <property type="project" value="TreeGrafter"/>
</dbReference>
<sequence>MSLRRVCSSIILRRQYCANKPNEWRTNNDITMTALRPKKAKSEHVYQHQHFSDVKMIRTVGGKGGDGCVSFLQLWCNERAGPDGGDGGNGGHIMFEASSNISNLYHISNNIRGDEGQSGSSQNCHGKNAKHTVVKVPIGTIIRNQNGVIIGDLSREGMMFIAARGGAGGKGNTFFTTDKENAPKVCEHGPPGEDCSYILEMRCIADIGIIGFPNAGKSTLLNAISRARPKVAPYAFTTLRPNIGMIQYADSFQLAVADLPGIIPDAHRNKGLGLQFLKHAEHCSALMFLLDVSSPEPWLQYDTLLYEMNKFSEKLANYPRIIVANKIDMPESKENLMELRERVGMAVIGISAKVGTNLKELLKEMRKVHLKQKQEEC</sequence>
<dbReference type="NCBIfam" id="TIGR02729">
    <property type="entry name" value="Obg_CgtA"/>
    <property type="match status" value="1"/>
</dbReference>
<dbReference type="InterPro" id="IPR006073">
    <property type="entry name" value="GTP-bd"/>
</dbReference>
<dbReference type="SUPFAM" id="SSF82051">
    <property type="entry name" value="Obg GTP-binding protein N-terminal domain"/>
    <property type="match status" value="1"/>
</dbReference>
<dbReference type="SUPFAM" id="SSF52540">
    <property type="entry name" value="P-loop containing nucleoside triphosphate hydrolases"/>
    <property type="match status" value="1"/>
</dbReference>
<keyword evidence="8" id="KW-1185">Reference proteome</keyword>
<evidence type="ECO:0000313" key="8">
    <source>
        <dbReference type="Proteomes" id="UP000095300"/>
    </source>
</evidence>